<comment type="caution">
    <text evidence="1">The sequence shown here is derived from an EMBL/GenBank/DDBJ whole genome shotgun (WGS) entry which is preliminary data.</text>
</comment>
<dbReference type="AlphaFoldDB" id="A0A370WV23"/>
<sequence length="66" mass="7454">MKQMNDHGGSYCKLKDAATYISVRPLKLCDMIRNGEIEAHQAPHGETFILWSEIHCYMTKRAGGTV</sequence>
<accession>A0A370WV23</accession>
<evidence type="ECO:0000313" key="2">
    <source>
        <dbReference type="Proteomes" id="UP000254258"/>
    </source>
</evidence>
<evidence type="ECO:0000313" key="1">
    <source>
        <dbReference type="EMBL" id="RDS79901.1"/>
    </source>
</evidence>
<proteinExistence type="predicted"/>
<keyword evidence="2" id="KW-1185">Reference proteome</keyword>
<name>A0A370WV23_9GAMM</name>
<reference evidence="1 2" key="1">
    <citation type="submission" date="2018-07" db="EMBL/GenBank/DDBJ databases">
        <title>Dyella monticola sp. nov. and Dyella psychrodurans sp. nov. isolated from monsoon evergreen broad-leaved forest soil of Dinghu Mountain, China.</title>
        <authorList>
            <person name="Gao Z."/>
            <person name="Qiu L."/>
        </authorList>
    </citation>
    <scope>NUCLEOTIDE SEQUENCE [LARGE SCALE GENOMIC DNA]</scope>
    <source>
        <strain evidence="1 2">4G-K06</strain>
    </source>
</reference>
<dbReference type="Proteomes" id="UP000254258">
    <property type="component" value="Unassembled WGS sequence"/>
</dbReference>
<organism evidence="1 2">
    <name type="scientific">Dyella monticola</name>
    <dbReference type="NCBI Taxonomy" id="1927958"/>
    <lineage>
        <taxon>Bacteria</taxon>
        <taxon>Pseudomonadati</taxon>
        <taxon>Pseudomonadota</taxon>
        <taxon>Gammaproteobacteria</taxon>
        <taxon>Lysobacterales</taxon>
        <taxon>Rhodanobacteraceae</taxon>
        <taxon>Dyella</taxon>
    </lineage>
</organism>
<gene>
    <name evidence="1" type="ORF">DWU98_15780</name>
</gene>
<dbReference type="EMBL" id="QRBE01000010">
    <property type="protein sequence ID" value="RDS79901.1"/>
    <property type="molecule type" value="Genomic_DNA"/>
</dbReference>
<evidence type="ECO:0008006" key="3">
    <source>
        <dbReference type="Google" id="ProtNLM"/>
    </source>
</evidence>
<protein>
    <recommendedName>
        <fullName evidence="3">DNA-binding protein</fullName>
    </recommendedName>
</protein>